<keyword evidence="5 6" id="KW-0687">Ribonucleoprotein</keyword>
<dbReference type="GO" id="GO:0003735">
    <property type="term" value="F:structural constituent of ribosome"/>
    <property type="evidence" value="ECO:0007669"/>
    <property type="project" value="InterPro"/>
</dbReference>
<dbReference type="InterPro" id="IPR018258">
    <property type="entry name" value="Ribosomal_bL21_CS"/>
</dbReference>
<dbReference type="GO" id="GO:0006412">
    <property type="term" value="P:translation"/>
    <property type="evidence" value="ECO:0007669"/>
    <property type="project" value="UniProtKB-UniRule"/>
</dbReference>
<dbReference type="InterPro" id="IPR028909">
    <property type="entry name" value="bL21-like"/>
</dbReference>
<keyword evidence="3 6" id="KW-0694">RNA-binding</keyword>
<accession>A0A7C0VBE9</accession>
<dbReference type="GO" id="GO:0005840">
    <property type="term" value="C:ribosome"/>
    <property type="evidence" value="ECO:0007669"/>
    <property type="project" value="UniProtKB-KW"/>
</dbReference>
<dbReference type="PANTHER" id="PTHR21349:SF0">
    <property type="entry name" value="LARGE RIBOSOMAL SUBUNIT PROTEIN BL21M"/>
    <property type="match status" value="1"/>
</dbReference>
<dbReference type="GO" id="GO:0019843">
    <property type="term" value="F:rRNA binding"/>
    <property type="evidence" value="ECO:0007669"/>
    <property type="project" value="UniProtKB-UniRule"/>
</dbReference>
<dbReference type="InterPro" id="IPR001787">
    <property type="entry name" value="Ribosomal_bL21"/>
</dbReference>
<evidence type="ECO:0000256" key="6">
    <source>
        <dbReference type="HAMAP-Rule" id="MF_01363"/>
    </source>
</evidence>
<dbReference type="InterPro" id="IPR036164">
    <property type="entry name" value="bL21-like_sf"/>
</dbReference>
<dbReference type="Pfam" id="PF00829">
    <property type="entry name" value="Ribosomal_L21p"/>
    <property type="match status" value="1"/>
</dbReference>
<evidence type="ECO:0000256" key="5">
    <source>
        <dbReference type="ARBA" id="ARBA00023274"/>
    </source>
</evidence>
<protein>
    <recommendedName>
        <fullName evidence="6">Large ribosomal subunit protein bL21</fullName>
    </recommendedName>
</protein>
<evidence type="ECO:0000256" key="4">
    <source>
        <dbReference type="ARBA" id="ARBA00022980"/>
    </source>
</evidence>
<comment type="caution">
    <text evidence="8">The sequence shown here is derived from an EMBL/GenBank/DDBJ whole genome shotgun (WGS) entry which is preliminary data.</text>
</comment>
<keyword evidence="4 6" id="KW-0689">Ribosomal protein</keyword>
<proteinExistence type="inferred from homology"/>
<comment type="subunit">
    <text evidence="6">Part of the 50S ribosomal subunit. Contacts protein L20.</text>
</comment>
<keyword evidence="2 6" id="KW-0699">rRNA-binding</keyword>
<name>A0A7C0VBE9_UNCW3</name>
<evidence type="ECO:0000256" key="2">
    <source>
        <dbReference type="ARBA" id="ARBA00022730"/>
    </source>
</evidence>
<dbReference type="EMBL" id="DQWE01000344">
    <property type="protein sequence ID" value="HDI83572.1"/>
    <property type="molecule type" value="Genomic_DNA"/>
</dbReference>
<comment type="function">
    <text evidence="6 7">This protein binds to 23S rRNA in the presence of protein L20.</text>
</comment>
<dbReference type="PANTHER" id="PTHR21349">
    <property type="entry name" value="50S RIBOSOMAL PROTEIN L21"/>
    <property type="match status" value="1"/>
</dbReference>
<dbReference type="GO" id="GO:0005737">
    <property type="term" value="C:cytoplasm"/>
    <property type="evidence" value="ECO:0007669"/>
    <property type="project" value="UniProtKB-ARBA"/>
</dbReference>
<evidence type="ECO:0000256" key="1">
    <source>
        <dbReference type="ARBA" id="ARBA00008563"/>
    </source>
</evidence>
<gene>
    <name evidence="6 8" type="primary">rplU</name>
    <name evidence="8" type="ORF">ENF18_07275</name>
</gene>
<organism evidence="8">
    <name type="scientific">candidate division WOR-3 bacterium</name>
    <dbReference type="NCBI Taxonomy" id="2052148"/>
    <lineage>
        <taxon>Bacteria</taxon>
        <taxon>Bacteria division WOR-3</taxon>
    </lineage>
</organism>
<dbReference type="Proteomes" id="UP000885847">
    <property type="component" value="Unassembled WGS sequence"/>
</dbReference>
<reference evidence="8" key="1">
    <citation type="journal article" date="2020" name="mSystems">
        <title>Genome- and Community-Level Interaction Insights into Carbon Utilization and Element Cycling Functions of Hydrothermarchaeota in Hydrothermal Sediment.</title>
        <authorList>
            <person name="Zhou Z."/>
            <person name="Liu Y."/>
            <person name="Xu W."/>
            <person name="Pan J."/>
            <person name="Luo Z.H."/>
            <person name="Li M."/>
        </authorList>
    </citation>
    <scope>NUCLEOTIDE SEQUENCE [LARGE SCALE GENOMIC DNA]</scope>
    <source>
        <strain evidence="8">HyVt-102</strain>
    </source>
</reference>
<evidence type="ECO:0000256" key="7">
    <source>
        <dbReference type="RuleBase" id="RU000562"/>
    </source>
</evidence>
<dbReference type="NCBIfam" id="TIGR00061">
    <property type="entry name" value="L21"/>
    <property type="match status" value="1"/>
</dbReference>
<dbReference type="PROSITE" id="PS01169">
    <property type="entry name" value="RIBOSOMAL_L21"/>
    <property type="match status" value="1"/>
</dbReference>
<dbReference type="HAMAP" id="MF_01363">
    <property type="entry name" value="Ribosomal_bL21"/>
    <property type="match status" value="1"/>
</dbReference>
<dbReference type="GO" id="GO:1990904">
    <property type="term" value="C:ribonucleoprotein complex"/>
    <property type="evidence" value="ECO:0007669"/>
    <property type="project" value="UniProtKB-KW"/>
</dbReference>
<dbReference type="AlphaFoldDB" id="A0A7C0VBE9"/>
<evidence type="ECO:0000256" key="3">
    <source>
        <dbReference type="ARBA" id="ARBA00022884"/>
    </source>
</evidence>
<dbReference type="SUPFAM" id="SSF141091">
    <property type="entry name" value="L21p-like"/>
    <property type="match status" value="1"/>
</dbReference>
<sequence>MYIVFEKDGFQYVADKGDVLKLQKIDVPEGEKIIIDKVLLLKDNDNVEIGKPYIEGVKLEAEVVEHGHDPTIIVYKYKRRKNYRRKKGHRQLYTRVKITNVLREE</sequence>
<evidence type="ECO:0000313" key="8">
    <source>
        <dbReference type="EMBL" id="HDI83572.1"/>
    </source>
</evidence>
<comment type="similarity">
    <text evidence="1 6 7">Belongs to the bacterial ribosomal protein bL21 family.</text>
</comment>